<dbReference type="Proteomes" id="UP000800092">
    <property type="component" value="Unassembled WGS sequence"/>
</dbReference>
<dbReference type="InterPro" id="IPR006162">
    <property type="entry name" value="Ppantetheine_attach_site"/>
</dbReference>
<dbReference type="InterPro" id="IPR051414">
    <property type="entry name" value="Adenylate-forming_Reductase"/>
</dbReference>
<evidence type="ECO:0000313" key="6">
    <source>
        <dbReference type="Proteomes" id="UP000800092"/>
    </source>
</evidence>
<dbReference type="Pfam" id="PF07993">
    <property type="entry name" value="NAD_binding_4"/>
    <property type="match status" value="1"/>
</dbReference>
<dbReference type="InterPro" id="IPR042099">
    <property type="entry name" value="ANL_N_sf"/>
</dbReference>
<dbReference type="SUPFAM" id="SSF51735">
    <property type="entry name" value="NAD(P)-binding Rossmann-fold domains"/>
    <property type="match status" value="1"/>
</dbReference>
<dbReference type="InterPro" id="IPR036736">
    <property type="entry name" value="ACP-like_sf"/>
</dbReference>
<gene>
    <name evidence="5" type="ORF">EV356DRAFT_561261</name>
</gene>
<name>A0A6A6GZY2_VIRVR</name>
<accession>A0A6A6GZY2</accession>
<dbReference type="PROSITE" id="PS00455">
    <property type="entry name" value="AMP_BINDING"/>
    <property type="match status" value="1"/>
</dbReference>
<keyword evidence="1" id="KW-0596">Phosphopantetheine</keyword>
<dbReference type="InterPro" id="IPR020845">
    <property type="entry name" value="AMP-binding_CS"/>
</dbReference>
<dbReference type="InterPro" id="IPR009081">
    <property type="entry name" value="PP-bd_ACP"/>
</dbReference>
<evidence type="ECO:0000256" key="1">
    <source>
        <dbReference type="ARBA" id="ARBA00022450"/>
    </source>
</evidence>
<dbReference type="InterPro" id="IPR013120">
    <property type="entry name" value="FAR_NAD-bd"/>
</dbReference>
<dbReference type="Pfam" id="PF00501">
    <property type="entry name" value="AMP-binding"/>
    <property type="match status" value="1"/>
</dbReference>
<dbReference type="PROSITE" id="PS00012">
    <property type="entry name" value="PHOSPHOPANTETHEINE"/>
    <property type="match status" value="1"/>
</dbReference>
<reference evidence="5" key="1">
    <citation type="journal article" date="2020" name="Stud. Mycol.">
        <title>101 Dothideomycetes genomes: a test case for predicting lifestyles and emergence of pathogens.</title>
        <authorList>
            <person name="Haridas S."/>
            <person name="Albert R."/>
            <person name="Binder M."/>
            <person name="Bloem J."/>
            <person name="Labutti K."/>
            <person name="Salamov A."/>
            <person name="Andreopoulos B."/>
            <person name="Baker S."/>
            <person name="Barry K."/>
            <person name="Bills G."/>
            <person name="Bluhm B."/>
            <person name="Cannon C."/>
            <person name="Castanera R."/>
            <person name="Culley D."/>
            <person name="Daum C."/>
            <person name="Ezra D."/>
            <person name="Gonzalez J."/>
            <person name="Henrissat B."/>
            <person name="Kuo A."/>
            <person name="Liang C."/>
            <person name="Lipzen A."/>
            <person name="Lutzoni F."/>
            <person name="Magnuson J."/>
            <person name="Mondo S."/>
            <person name="Nolan M."/>
            <person name="Ohm R."/>
            <person name="Pangilinan J."/>
            <person name="Park H.-J."/>
            <person name="Ramirez L."/>
            <person name="Alfaro M."/>
            <person name="Sun H."/>
            <person name="Tritt A."/>
            <person name="Yoshinaga Y."/>
            <person name="Zwiers L.-H."/>
            <person name="Turgeon B."/>
            <person name="Goodwin S."/>
            <person name="Spatafora J."/>
            <person name="Crous P."/>
            <person name="Grigoriev I."/>
        </authorList>
    </citation>
    <scope>NUCLEOTIDE SEQUENCE</scope>
    <source>
        <strain evidence="5">Tuck. ex Michener</strain>
    </source>
</reference>
<dbReference type="Gene3D" id="1.10.1200.10">
    <property type="entry name" value="ACP-like"/>
    <property type="match status" value="1"/>
</dbReference>
<dbReference type="OrthoDB" id="429813at2759"/>
<keyword evidence="2" id="KW-0597">Phosphoprotein</keyword>
<dbReference type="SMART" id="SM00823">
    <property type="entry name" value="PKS_PP"/>
    <property type="match status" value="1"/>
</dbReference>
<evidence type="ECO:0000256" key="2">
    <source>
        <dbReference type="ARBA" id="ARBA00022553"/>
    </source>
</evidence>
<dbReference type="EMBL" id="ML991834">
    <property type="protein sequence ID" value="KAF2230873.1"/>
    <property type="molecule type" value="Genomic_DNA"/>
</dbReference>
<dbReference type="AlphaFoldDB" id="A0A6A6GZY2"/>
<protein>
    <submittedName>
        <fullName evidence="5">Acetyl-CoA synthetase-like protein</fullName>
    </submittedName>
</protein>
<proteinExistence type="predicted"/>
<dbReference type="Pfam" id="PF00550">
    <property type="entry name" value="PP-binding"/>
    <property type="match status" value="1"/>
</dbReference>
<evidence type="ECO:0000256" key="3">
    <source>
        <dbReference type="SAM" id="MobiDB-lite"/>
    </source>
</evidence>
<feature type="region of interest" description="Disordered" evidence="3">
    <location>
        <begin position="1"/>
        <end position="23"/>
    </location>
</feature>
<evidence type="ECO:0000313" key="5">
    <source>
        <dbReference type="EMBL" id="KAF2230873.1"/>
    </source>
</evidence>
<sequence length="1048" mass="115494">MPAYLRSTRRSGPALPKQSWPQVELNRTDASPHTIDELICRRAVGPGCDDPIFAYASSGTEYMDYTPKQLNEFAIKAANFYATDIVPRQTSGSPVEVIALLGTSRLEYLATLLGISKLGHTVLFLSTRISEEAYTSLLTVTNATTILIDPAYAKVAAAVKSKLPDLEVRPLCTEPQLLAASSYPLQVCLDRDIEQSKVAWIIHSSGSTSLPKPIYQTHKAALGNYSINFGLRGFITLPLFHAHGLSCTFRAIHAKKKIYMYNASLPLANQHLIRTLKEHRDIGIFYGVPYALKLLGESEEGIKLLAGLEIVMFGGSACPKMLGDRLVAAGVQLVSHYGTTETGQLMTSFRARDDKDWDYVRPSEKLLPFLQMEPQGEVGLYELCVKEGWPSKVMSNRDDGTYATKDLFEAHPTTPNAWRYYARKDDTIVLVNGEKANPLLVEGIAREDYRVAEAIVFGSNKPRLGMFIIPSEAGVAFAEDDMINAIWPAIRDANIYMPAHGQLSKDMIKVLPYDANYRRTDKGTVIRAAFYNDFEKEIENVYRAVEKFEGTMLLSREQLMLWLKSVIGDLIGLEDASVLQDTTDLFAMGVDSLQSTRIRTAIGNSISLGGKPLGQNIVFDFPTTAKLADEILRLQSDGEVRSVPSIEDRMKDMIKRHSCFEPHISLEGNPEGGESVVVTGSTGSLGAHIAAHLASLSTVKTVYCLIRASTKEVAAQRLGKSLHDRGIYDSVAPDSFKKVITIPSNFGDPKLGIGDDTYSELTNTISIVVHCAWSVNFNLALESFEQDCVGGTKNLIDLCLRAKRPKPASFNFCSSISTVVRTPVGETVPEALPASLSYAQSMGYAQSKLVTEHLCRVATEKTGITTRVLRIGQIIGDTRYGIWNPTEAIPLMLQTVDTIGALPLLDENSSWLPVDTVAQAISDVVLSSAEEPVVNIINHNTFHWTNELLPLIRATGLNFEGIDQRDWVRRLRTSNPDPEINPPIKLVEFFAQKYDQVGSTLNRDYTSDIAQSLSPALSHAKAIDANHVSKFMAHLRSFWTSQQSAKSS</sequence>
<dbReference type="Pfam" id="PF23562">
    <property type="entry name" value="AMP-binding_C_3"/>
    <property type="match status" value="1"/>
</dbReference>
<dbReference type="InterPro" id="IPR000873">
    <property type="entry name" value="AMP-dep_synth/lig_dom"/>
</dbReference>
<organism evidence="5 6">
    <name type="scientific">Viridothelium virens</name>
    <name type="common">Speckled blister lichen</name>
    <name type="synonym">Trypethelium virens</name>
    <dbReference type="NCBI Taxonomy" id="1048519"/>
    <lineage>
        <taxon>Eukaryota</taxon>
        <taxon>Fungi</taxon>
        <taxon>Dikarya</taxon>
        <taxon>Ascomycota</taxon>
        <taxon>Pezizomycotina</taxon>
        <taxon>Dothideomycetes</taxon>
        <taxon>Dothideomycetes incertae sedis</taxon>
        <taxon>Trypetheliales</taxon>
        <taxon>Trypetheliaceae</taxon>
        <taxon>Viridothelium</taxon>
    </lineage>
</organism>
<dbReference type="InterPro" id="IPR036291">
    <property type="entry name" value="NAD(P)-bd_dom_sf"/>
</dbReference>
<dbReference type="Gene3D" id="3.40.50.720">
    <property type="entry name" value="NAD(P)-binding Rossmann-like Domain"/>
    <property type="match status" value="1"/>
</dbReference>
<dbReference type="InterPro" id="IPR020806">
    <property type="entry name" value="PKS_PP-bd"/>
</dbReference>
<dbReference type="Gene3D" id="3.40.50.12780">
    <property type="entry name" value="N-terminal domain of ligase-like"/>
    <property type="match status" value="1"/>
</dbReference>
<evidence type="ECO:0000259" key="4">
    <source>
        <dbReference type="PROSITE" id="PS50075"/>
    </source>
</evidence>
<dbReference type="GO" id="GO:0031177">
    <property type="term" value="F:phosphopantetheine binding"/>
    <property type="evidence" value="ECO:0007669"/>
    <property type="project" value="InterPro"/>
</dbReference>
<dbReference type="PANTHER" id="PTHR43439">
    <property type="entry name" value="PHENYLACETATE-COENZYME A LIGASE"/>
    <property type="match status" value="1"/>
</dbReference>
<keyword evidence="6" id="KW-1185">Reference proteome</keyword>
<feature type="domain" description="Carrier" evidence="4">
    <location>
        <begin position="557"/>
        <end position="635"/>
    </location>
</feature>
<dbReference type="PROSITE" id="PS50075">
    <property type="entry name" value="CARRIER"/>
    <property type="match status" value="1"/>
</dbReference>
<dbReference type="PANTHER" id="PTHR43439:SF2">
    <property type="entry name" value="ENZYME, PUTATIVE (JCVI)-RELATED"/>
    <property type="match status" value="1"/>
</dbReference>
<dbReference type="SUPFAM" id="SSF56801">
    <property type="entry name" value="Acetyl-CoA synthetase-like"/>
    <property type="match status" value="1"/>
</dbReference>
<dbReference type="SUPFAM" id="SSF47336">
    <property type="entry name" value="ACP-like"/>
    <property type="match status" value="1"/>
</dbReference>